<protein>
    <recommendedName>
        <fullName evidence="8">ABC transmembrane type-1 domain-containing protein</fullName>
    </recommendedName>
</protein>
<dbReference type="AlphaFoldDB" id="A0A381UIM0"/>
<comment type="subcellular location">
    <subcellularLocation>
        <location evidence="1">Cell membrane</location>
        <topology evidence="1">Multi-pass membrane protein</topology>
    </subcellularLocation>
</comment>
<dbReference type="PANTHER" id="PTHR43163:SF6">
    <property type="entry name" value="DIPEPTIDE TRANSPORT SYSTEM PERMEASE PROTEIN DPPB-RELATED"/>
    <property type="match status" value="1"/>
</dbReference>
<organism evidence="9">
    <name type="scientific">marine metagenome</name>
    <dbReference type="NCBI Taxonomy" id="408172"/>
    <lineage>
        <taxon>unclassified sequences</taxon>
        <taxon>metagenomes</taxon>
        <taxon>ecological metagenomes</taxon>
    </lineage>
</organism>
<evidence type="ECO:0000259" key="8">
    <source>
        <dbReference type="PROSITE" id="PS50928"/>
    </source>
</evidence>
<dbReference type="PANTHER" id="PTHR43163">
    <property type="entry name" value="DIPEPTIDE TRANSPORT SYSTEM PERMEASE PROTEIN DPPB-RELATED"/>
    <property type="match status" value="1"/>
</dbReference>
<dbReference type="Gene3D" id="1.10.3720.10">
    <property type="entry name" value="MetI-like"/>
    <property type="match status" value="1"/>
</dbReference>
<evidence type="ECO:0000256" key="7">
    <source>
        <dbReference type="SAM" id="Phobius"/>
    </source>
</evidence>
<accession>A0A381UIM0</accession>
<dbReference type="Pfam" id="PF19300">
    <property type="entry name" value="BPD_transp_1_N"/>
    <property type="match status" value="1"/>
</dbReference>
<keyword evidence="5 7" id="KW-1133">Transmembrane helix</keyword>
<feature type="transmembrane region" description="Helical" evidence="7">
    <location>
        <begin position="105"/>
        <end position="124"/>
    </location>
</feature>
<dbReference type="GO" id="GO:0071916">
    <property type="term" value="F:dipeptide transmembrane transporter activity"/>
    <property type="evidence" value="ECO:0007669"/>
    <property type="project" value="TreeGrafter"/>
</dbReference>
<feature type="domain" description="ABC transmembrane type-1" evidence="8">
    <location>
        <begin position="97"/>
        <end position="299"/>
    </location>
</feature>
<proteinExistence type="predicted"/>
<dbReference type="InterPro" id="IPR035906">
    <property type="entry name" value="MetI-like_sf"/>
</dbReference>
<evidence type="ECO:0000256" key="1">
    <source>
        <dbReference type="ARBA" id="ARBA00004651"/>
    </source>
</evidence>
<dbReference type="InterPro" id="IPR000515">
    <property type="entry name" value="MetI-like"/>
</dbReference>
<feature type="transmembrane region" description="Helical" evidence="7">
    <location>
        <begin position="281"/>
        <end position="306"/>
    </location>
</feature>
<name>A0A381UIM0_9ZZZZ</name>
<dbReference type="SUPFAM" id="SSF161098">
    <property type="entry name" value="MetI-like"/>
    <property type="match status" value="1"/>
</dbReference>
<dbReference type="CDD" id="cd06261">
    <property type="entry name" value="TM_PBP2"/>
    <property type="match status" value="1"/>
</dbReference>
<evidence type="ECO:0000256" key="4">
    <source>
        <dbReference type="ARBA" id="ARBA00022692"/>
    </source>
</evidence>
<dbReference type="GO" id="GO:0005886">
    <property type="term" value="C:plasma membrane"/>
    <property type="evidence" value="ECO:0007669"/>
    <property type="project" value="UniProtKB-SubCell"/>
</dbReference>
<dbReference type="Pfam" id="PF00528">
    <property type="entry name" value="BPD_transp_1"/>
    <property type="match status" value="1"/>
</dbReference>
<dbReference type="PROSITE" id="PS50928">
    <property type="entry name" value="ABC_TM1"/>
    <property type="match status" value="1"/>
</dbReference>
<feature type="transmembrane region" description="Helical" evidence="7">
    <location>
        <begin position="136"/>
        <end position="159"/>
    </location>
</feature>
<keyword evidence="3" id="KW-1003">Cell membrane</keyword>
<keyword evidence="6 7" id="KW-0472">Membrane</keyword>
<evidence type="ECO:0000256" key="3">
    <source>
        <dbReference type="ARBA" id="ARBA00022475"/>
    </source>
</evidence>
<reference evidence="9" key="1">
    <citation type="submission" date="2018-05" db="EMBL/GenBank/DDBJ databases">
        <authorList>
            <person name="Lanie J.A."/>
            <person name="Ng W.-L."/>
            <person name="Kazmierczak K.M."/>
            <person name="Andrzejewski T.M."/>
            <person name="Davidsen T.M."/>
            <person name="Wayne K.J."/>
            <person name="Tettelin H."/>
            <person name="Glass J.I."/>
            <person name="Rusch D."/>
            <person name="Podicherti R."/>
            <person name="Tsui H.-C.T."/>
            <person name="Winkler M.E."/>
        </authorList>
    </citation>
    <scope>NUCLEOTIDE SEQUENCE</scope>
</reference>
<gene>
    <name evidence="9" type="ORF">METZ01_LOCUS80869</name>
</gene>
<evidence type="ECO:0000256" key="5">
    <source>
        <dbReference type="ARBA" id="ARBA00022989"/>
    </source>
</evidence>
<feature type="transmembrane region" description="Helical" evidence="7">
    <location>
        <begin position="179"/>
        <end position="197"/>
    </location>
</feature>
<keyword evidence="2" id="KW-0813">Transport</keyword>
<keyword evidence="4 7" id="KW-0812">Transmembrane</keyword>
<dbReference type="InterPro" id="IPR045621">
    <property type="entry name" value="BPD_transp_1_N"/>
</dbReference>
<evidence type="ECO:0000256" key="2">
    <source>
        <dbReference type="ARBA" id="ARBA00022448"/>
    </source>
</evidence>
<evidence type="ECO:0000256" key="6">
    <source>
        <dbReference type="ARBA" id="ARBA00023136"/>
    </source>
</evidence>
<evidence type="ECO:0000313" key="9">
    <source>
        <dbReference type="EMBL" id="SVA28015.1"/>
    </source>
</evidence>
<feature type="transmembrane region" description="Helical" evidence="7">
    <location>
        <begin position="240"/>
        <end position="261"/>
    </location>
</feature>
<sequence>MGPFLLRRLLFVFISLIGATATVFSLSRAAGDPVLLYAKPAGYGSTEEYLDNLRKHLGTDKPLIVQYVRWVGQYLRGDMGRTLLAEQPVARVIQEKIGNTFQLAFVGWVISTVVGVPIGVLSAIKRGSVWDYIGRGFALFGQSVPPFAVGILGILIFAVHLDWLPAAFKGEGWGQWKHFVLPSITVAWASAAGYLRITRSSMLEVLDSEFVKLARAKGATATQVIWKHAFRNAMIPPLTFSFLLLAGLLNGAVVAEVVFAWPGLGRVALLEAVNNNDFPLLMGAVFVFTVIYLAVNFLADVLYALIDPRIRYS</sequence>
<dbReference type="EMBL" id="UINC01006520">
    <property type="protein sequence ID" value="SVA28015.1"/>
    <property type="molecule type" value="Genomic_DNA"/>
</dbReference>